<feature type="region of interest" description="Disordered" evidence="1">
    <location>
        <begin position="1"/>
        <end position="33"/>
    </location>
</feature>
<comment type="caution">
    <text evidence="2">The sequence shown here is derived from an EMBL/GenBank/DDBJ whole genome shotgun (WGS) entry which is preliminary data.</text>
</comment>
<evidence type="ECO:0000313" key="2">
    <source>
        <dbReference type="EMBL" id="MEJ5095844.1"/>
    </source>
</evidence>
<name>A0ABU8Q8I3_9SPHN</name>
<gene>
    <name evidence="2" type="ORF">WH159_15040</name>
</gene>
<organism evidence="2 3">
    <name type="scientific">Sphingomonas molluscorum</name>
    <dbReference type="NCBI Taxonomy" id="418184"/>
    <lineage>
        <taxon>Bacteria</taxon>
        <taxon>Pseudomonadati</taxon>
        <taxon>Pseudomonadota</taxon>
        <taxon>Alphaproteobacteria</taxon>
        <taxon>Sphingomonadales</taxon>
        <taxon>Sphingomonadaceae</taxon>
        <taxon>Sphingomonas</taxon>
    </lineage>
</organism>
<evidence type="ECO:0008006" key="4">
    <source>
        <dbReference type="Google" id="ProtNLM"/>
    </source>
</evidence>
<evidence type="ECO:0000256" key="1">
    <source>
        <dbReference type="SAM" id="MobiDB-lite"/>
    </source>
</evidence>
<sequence length="282" mass="30691">MDRARGPDDQPEREEFDRDGVGQGPEPQRVIGGDERRMHVRAYNHWISLLKGRTYPTIDELDLAAAGDFGPHGVLLDFSHDDAEPRIRFIGHAVREECGVTSGILRIADVPQGSLLARLTEQYPQILASRAPIGFEAEFVSQRGHPTLYRGILMPFSSDQRRINFIYGVINWKEVADARIQAQLAAEMADARSTDAPPPAPVAPAWADGPSAGLDAPEGNLRSASDVLRTAPALGSVDLDAGTEEFVLLLGRATLDGRVEIVGAVDGSDGLTQEAIRRVRRD</sequence>
<dbReference type="Proteomes" id="UP001380365">
    <property type="component" value="Unassembled WGS sequence"/>
</dbReference>
<dbReference type="EMBL" id="JBBGZA010000001">
    <property type="protein sequence ID" value="MEJ5095844.1"/>
    <property type="molecule type" value="Genomic_DNA"/>
</dbReference>
<accession>A0ABU8Q8I3</accession>
<evidence type="ECO:0000313" key="3">
    <source>
        <dbReference type="Proteomes" id="UP001380365"/>
    </source>
</evidence>
<dbReference type="RefSeq" id="WP_339538594.1">
    <property type="nucleotide sequence ID" value="NZ_JBBGZA010000001.1"/>
</dbReference>
<protein>
    <recommendedName>
        <fullName evidence="4">PAS domain-containing protein</fullName>
    </recommendedName>
</protein>
<feature type="region of interest" description="Disordered" evidence="1">
    <location>
        <begin position="192"/>
        <end position="218"/>
    </location>
</feature>
<feature type="compositionally biased region" description="Basic and acidic residues" evidence="1">
    <location>
        <begin position="1"/>
        <end position="20"/>
    </location>
</feature>
<keyword evidence="3" id="KW-1185">Reference proteome</keyword>
<proteinExistence type="predicted"/>
<reference evidence="2 3" key="1">
    <citation type="submission" date="2023-12" db="EMBL/GenBank/DDBJ databases">
        <title>Gut-associated functions are favored during microbiome assembly across C. elegans life.</title>
        <authorList>
            <person name="Zimmermann J."/>
        </authorList>
    </citation>
    <scope>NUCLEOTIDE SEQUENCE [LARGE SCALE GENOMIC DNA]</scope>
    <source>
        <strain evidence="2 3">JUb134</strain>
    </source>
</reference>